<sequence length="260" mass="29223">MSTSGVRKSNENWEILGASALPLVTLLGLTSVCLFTWALWPIWSFLTLPLVAIALSLKDVVETSDINHAGLPQSPSKQTANANEKSYDHSREDNLRRSTGGDFKTILFVQICPSEHDLGESLSSLKNLPQQKGRLIQDGQYCSPSDPAYDQVLDPLAMVAQHTPNTSSGSSSWVEREGYFVSFLSTFSYLEFSNLVEMTTEKNVDGGNEISANYDERLTPAERRYLEQWKQLEVRRLLKTVKSANESHRVRVPKKITWRI</sequence>
<evidence type="ECO:0000256" key="2">
    <source>
        <dbReference type="SAM" id="Phobius"/>
    </source>
</evidence>
<feature type="transmembrane region" description="Helical" evidence="2">
    <location>
        <begin position="20"/>
        <end position="40"/>
    </location>
</feature>
<feature type="region of interest" description="Disordered" evidence="1">
    <location>
        <begin position="67"/>
        <end position="98"/>
    </location>
</feature>
<dbReference type="Gramene" id="AUR62043674-RA">
    <property type="protein sequence ID" value="AUR62043674-RA:cds"/>
    <property type="gene ID" value="AUR62043674"/>
</dbReference>
<dbReference type="PANTHER" id="PTHR31134">
    <property type="entry name" value="TRANSMEMBRANE PROTEIN 128"/>
    <property type="match status" value="1"/>
</dbReference>
<keyword evidence="2" id="KW-1133">Transmembrane helix</keyword>
<name>A0A803NC60_CHEQI</name>
<keyword evidence="4" id="KW-1185">Reference proteome</keyword>
<protein>
    <submittedName>
        <fullName evidence="3">Uncharacterized protein</fullName>
    </submittedName>
</protein>
<dbReference type="AlphaFoldDB" id="A0A803NC60"/>
<proteinExistence type="predicted"/>
<feature type="compositionally biased region" description="Polar residues" evidence="1">
    <location>
        <begin position="73"/>
        <end position="84"/>
    </location>
</feature>
<keyword evidence="2" id="KW-0472">Membrane</keyword>
<evidence type="ECO:0000313" key="4">
    <source>
        <dbReference type="Proteomes" id="UP000596660"/>
    </source>
</evidence>
<feature type="compositionally biased region" description="Basic and acidic residues" evidence="1">
    <location>
        <begin position="85"/>
        <end position="96"/>
    </location>
</feature>
<organism evidence="3 4">
    <name type="scientific">Chenopodium quinoa</name>
    <name type="common">Quinoa</name>
    <dbReference type="NCBI Taxonomy" id="63459"/>
    <lineage>
        <taxon>Eukaryota</taxon>
        <taxon>Viridiplantae</taxon>
        <taxon>Streptophyta</taxon>
        <taxon>Embryophyta</taxon>
        <taxon>Tracheophyta</taxon>
        <taxon>Spermatophyta</taxon>
        <taxon>Magnoliopsida</taxon>
        <taxon>eudicotyledons</taxon>
        <taxon>Gunneridae</taxon>
        <taxon>Pentapetalae</taxon>
        <taxon>Caryophyllales</taxon>
        <taxon>Chenopodiaceae</taxon>
        <taxon>Chenopodioideae</taxon>
        <taxon>Atripliceae</taxon>
        <taxon>Chenopodium</taxon>
    </lineage>
</organism>
<evidence type="ECO:0000313" key="3">
    <source>
        <dbReference type="EnsemblPlants" id="AUR62043674-RA:cds"/>
    </source>
</evidence>
<dbReference type="Proteomes" id="UP000596660">
    <property type="component" value="Unplaced"/>
</dbReference>
<dbReference type="PANTHER" id="PTHR31134:SF1">
    <property type="entry name" value="TRANSMEMBRANE PROTEIN 128"/>
    <property type="match status" value="1"/>
</dbReference>
<accession>A0A803NC60</accession>
<reference evidence="3" key="1">
    <citation type="journal article" date="2017" name="Nature">
        <title>The genome of Chenopodium quinoa.</title>
        <authorList>
            <person name="Jarvis D.E."/>
            <person name="Ho Y.S."/>
            <person name="Lightfoot D.J."/>
            <person name="Schmoeckel S.M."/>
            <person name="Li B."/>
            <person name="Borm T.J.A."/>
            <person name="Ohyanagi H."/>
            <person name="Mineta K."/>
            <person name="Michell C.T."/>
            <person name="Saber N."/>
            <person name="Kharbatia N.M."/>
            <person name="Rupper R.R."/>
            <person name="Sharp A.R."/>
            <person name="Dally N."/>
            <person name="Boughton B.A."/>
            <person name="Woo Y.H."/>
            <person name="Gao G."/>
            <person name="Schijlen E.G.W.M."/>
            <person name="Guo X."/>
            <person name="Momin A.A."/>
            <person name="Negrao S."/>
            <person name="Al-Babili S."/>
            <person name="Gehring C."/>
            <person name="Roessner U."/>
            <person name="Jung C."/>
            <person name="Murphy K."/>
            <person name="Arold S.T."/>
            <person name="Gojobori T."/>
            <person name="van der Linden C.G."/>
            <person name="van Loo E.N."/>
            <person name="Jellen E.N."/>
            <person name="Maughan P.J."/>
            <person name="Tester M."/>
        </authorList>
    </citation>
    <scope>NUCLEOTIDE SEQUENCE [LARGE SCALE GENOMIC DNA]</scope>
    <source>
        <strain evidence="3">cv. PI 614886</strain>
    </source>
</reference>
<dbReference type="InterPro" id="IPR033579">
    <property type="entry name" value="TMEM128"/>
</dbReference>
<evidence type="ECO:0000256" key="1">
    <source>
        <dbReference type="SAM" id="MobiDB-lite"/>
    </source>
</evidence>
<reference evidence="3" key="2">
    <citation type="submission" date="2021-03" db="UniProtKB">
        <authorList>
            <consortium name="EnsemblPlants"/>
        </authorList>
    </citation>
    <scope>IDENTIFICATION</scope>
</reference>
<keyword evidence="2" id="KW-0812">Transmembrane</keyword>
<dbReference type="Pfam" id="PF20479">
    <property type="entry name" value="TMEM128"/>
    <property type="match status" value="1"/>
</dbReference>
<dbReference type="EnsemblPlants" id="AUR62043674-RA">
    <property type="protein sequence ID" value="AUR62043674-RA:cds"/>
    <property type="gene ID" value="AUR62043674"/>
</dbReference>